<gene>
    <name evidence="4" type="ORF">GL286_20100</name>
</gene>
<dbReference type="PANTHER" id="PTHR33376">
    <property type="match status" value="1"/>
</dbReference>
<evidence type="ECO:0008006" key="6">
    <source>
        <dbReference type="Google" id="ProtNLM"/>
    </source>
</evidence>
<dbReference type="PROSITE" id="PS51318">
    <property type="entry name" value="TAT"/>
    <property type="match status" value="1"/>
</dbReference>
<evidence type="ECO:0000313" key="4">
    <source>
        <dbReference type="EMBL" id="MTH80012.1"/>
    </source>
</evidence>
<organism evidence="4 5">
    <name type="scientific">Paracoccus aestuariivivens</name>
    <dbReference type="NCBI Taxonomy" id="1820333"/>
    <lineage>
        <taxon>Bacteria</taxon>
        <taxon>Pseudomonadati</taxon>
        <taxon>Pseudomonadota</taxon>
        <taxon>Alphaproteobacteria</taxon>
        <taxon>Rhodobacterales</taxon>
        <taxon>Paracoccaceae</taxon>
        <taxon>Paracoccus</taxon>
    </lineage>
</organism>
<dbReference type="InterPro" id="IPR038404">
    <property type="entry name" value="TRAP_DctP_sf"/>
</dbReference>
<proteinExistence type="predicted"/>
<sequence length="342" mass="36897">MMNLTRRKLLGTGAAALSVAMIARPDVARAATTLKMSIDTGPGHHRTVVTERWVEIVNKASGGELTIELYHSAQLFKDSDLPRALRQGAIDIGMPGNWVLGGVDPNNDIFLMPMFFGVPQDKMHLISDGEVGAKLGAKLETNLGVKMVGRWLDHGYSDLHATYPVQGSQDLKGKRVRSFGGAGTEARIRYFGGDPVLIPWADVPLALSQGNFDAMYSVSAGVASSKLWEAGVTHTVVEPQFFHQYLPMIGNAALAKLPEEMQALIFSTWEDNIVAFRASTMAAQAAAHGLLEEKGVTVVRPDPAGYVTISEGLMKTQDKLTTDLKIDPELVALSMKALNPSS</sequence>
<keyword evidence="5" id="KW-1185">Reference proteome</keyword>
<dbReference type="Pfam" id="PF03480">
    <property type="entry name" value="DctP"/>
    <property type="match status" value="1"/>
</dbReference>
<evidence type="ECO:0000256" key="3">
    <source>
        <dbReference type="ARBA" id="ARBA00022764"/>
    </source>
</evidence>
<dbReference type="EMBL" id="WMIE01000024">
    <property type="protein sequence ID" value="MTH80012.1"/>
    <property type="molecule type" value="Genomic_DNA"/>
</dbReference>
<name>A0A6L6JD20_9RHOB</name>
<keyword evidence="3" id="KW-0574">Periplasm</keyword>
<comment type="caution">
    <text evidence="4">The sequence shown here is derived from an EMBL/GenBank/DDBJ whole genome shotgun (WGS) entry which is preliminary data.</text>
</comment>
<dbReference type="GO" id="GO:0055085">
    <property type="term" value="P:transmembrane transport"/>
    <property type="evidence" value="ECO:0007669"/>
    <property type="project" value="InterPro"/>
</dbReference>
<dbReference type="NCBIfam" id="NF037995">
    <property type="entry name" value="TRAP_S1"/>
    <property type="match status" value="1"/>
</dbReference>
<dbReference type="InterPro" id="IPR018389">
    <property type="entry name" value="DctP_fam"/>
</dbReference>
<dbReference type="Gene3D" id="3.40.190.170">
    <property type="entry name" value="Bacterial extracellular solute-binding protein, family 7"/>
    <property type="match status" value="1"/>
</dbReference>
<dbReference type="Proteomes" id="UP000478183">
    <property type="component" value="Unassembled WGS sequence"/>
</dbReference>
<dbReference type="InterPro" id="IPR006311">
    <property type="entry name" value="TAT_signal"/>
</dbReference>
<comment type="subcellular location">
    <subcellularLocation>
        <location evidence="1">Periplasm</location>
    </subcellularLocation>
</comment>
<accession>A0A6L6JD20</accession>
<dbReference type="GO" id="GO:0042597">
    <property type="term" value="C:periplasmic space"/>
    <property type="evidence" value="ECO:0007669"/>
    <property type="project" value="UniProtKB-SubCell"/>
</dbReference>
<protein>
    <recommendedName>
        <fullName evidence="6">C4-dicarboxylate ABC transporter substrate-binding protein</fullName>
    </recommendedName>
</protein>
<evidence type="ECO:0000313" key="5">
    <source>
        <dbReference type="Proteomes" id="UP000478183"/>
    </source>
</evidence>
<evidence type="ECO:0000256" key="1">
    <source>
        <dbReference type="ARBA" id="ARBA00004418"/>
    </source>
</evidence>
<evidence type="ECO:0000256" key="2">
    <source>
        <dbReference type="ARBA" id="ARBA00022729"/>
    </source>
</evidence>
<dbReference type="AlphaFoldDB" id="A0A6L6JD20"/>
<reference evidence="4 5" key="1">
    <citation type="submission" date="2019-11" db="EMBL/GenBank/DDBJ databases">
        <authorList>
            <person name="Dong K."/>
        </authorList>
    </citation>
    <scope>NUCLEOTIDE SEQUENCE [LARGE SCALE GENOMIC DNA]</scope>
    <source>
        <strain evidence="4 5">NBRC 111993</strain>
    </source>
</reference>
<dbReference type="PANTHER" id="PTHR33376:SF4">
    <property type="entry name" value="SIALIC ACID-BINDING PERIPLASMIC PROTEIN SIAP"/>
    <property type="match status" value="1"/>
</dbReference>
<keyword evidence="2" id="KW-0732">Signal</keyword>
<dbReference type="OrthoDB" id="9803763at2"/>